<dbReference type="InterPro" id="IPR000719">
    <property type="entry name" value="Prot_kinase_dom"/>
</dbReference>
<accession>A0A671WDU2</accession>
<keyword evidence="1" id="KW-0547">Nucleotide-binding</keyword>
<dbReference type="Gene3D" id="1.10.510.10">
    <property type="entry name" value="Transferase(Phosphotransferase) domain 1"/>
    <property type="match status" value="1"/>
</dbReference>
<keyword evidence="6" id="KW-1185">Reference proteome</keyword>
<keyword evidence="3" id="KW-1133">Transmembrane helix</keyword>
<dbReference type="PROSITE" id="PS50011">
    <property type="entry name" value="PROTEIN_KINASE_DOM"/>
    <property type="match status" value="1"/>
</dbReference>
<dbReference type="InterPro" id="IPR011009">
    <property type="entry name" value="Kinase-like_dom_sf"/>
</dbReference>
<dbReference type="GO" id="GO:0043235">
    <property type="term" value="C:receptor complex"/>
    <property type="evidence" value="ECO:0007669"/>
    <property type="project" value="TreeGrafter"/>
</dbReference>
<dbReference type="SUPFAM" id="SSF56112">
    <property type="entry name" value="Protein kinase-like (PK-like)"/>
    <property type="match status" value="1"/>
</dbReference>
<evidence type="ECO:0000313" key="5">
    <source>
        <dbReference type="Ensembl" id="ENSSAUP00010036137.1"/>
    </source>
</evidence>
<evidence type="ECO:0000256" key="3">
    <source>
        <dbReference type="SAM" id="Phobius"/>
    </source>
</evidence>
<dbReference type="InterPro" id="IPR050122">
    <property type="entry name" value="RTK"/>
</dbReference>
<dbReference type="OMA" id="SCCQWKE"/>
<keyword evidence="3" id="KW-0812">Transmembrane</keyword>
<reference evidence="5" key="3">
    <citation type="submission" date="2025-09" db="UniProtKB">
        <authorList>
            <consortium name="Ensembl"/>
        </authorList>
    </citation>
    <scope>IDENTIFICATION</scope>
</reference>
<evidence type="ECO:0000256" key="1">
    <source>
        <dbReference type="ARBA" id="ARBA00022741"/>
    </source>
</evidence>
<dbReference type="GO" id="GO:0004714">
    <property type="term" value="F:transmembrane receptor protein tyrosine kinase activity"/>
    <property type="evidence" value="ECO:0007669"/>
    <property type="project" value="TreeGrafter"/>
</dbReference>
<dbReference type="Proteomes" id="UP000472265">
    <property type="component" value="Chromosome 17"/>
</dbReference>
<protein>
    <submittedName>
        <fullName evidence="5">Serine/threonine/tyrosine kinase 1b</fullName>
    </submittedName>
</protein>
<keyword evidence="2" id="KW-0067">ATP-binding</keyword>
<dbReference type="InterPro" id="IPR001245">
    <property type="entry name" value="Ser-Thr/Tyr_kinase_cat_dom"/>
</dbReference>
<evidence type="ECO:0000256" key="2">
    <source>
        <dbReference type="ARBA" id="ARBA00022840"/>
    </source>
</evidence>
<evidence type="ECO:0000259" key="4">
    <source>
        <dbReference type="PROSITE" id="PS50011"/>
    </source>
</evidence>
<dbReference type="PANTHER" id="PTHR24416:SF631">
    <property type="entry name" value="SERINE_THREONINE_TYROSINE KINASE 1"/>
    <property type="match status" value="1"/>
</dbReference>
<feature type="transmembrane region" description="Helical" evidence="3">
    <location>
        <begin position="28"/>
        <end position="51"/>
    </location>
</feature>
<dbReference type="Pfam" id="PF07714">
    <property type="entry name" value="PK_Tyr_Ser-Thr"/>
    <property type="match status" value="1"/>
</dbReference>
<dbReference type="FunCoup" id="A0A671WDU2">
    <property type="interactions" value="393"/>
</dbReference>
<sequence>MSSASEADFRCQHGDTICEIRVYEQEVIIVPTLLLASFLVTLVFVLLLRFCPEKVDRIRPHASKSANRRVLHGIDAPPGINVLEHESIALDVPSSYSTFNPPNTYASRNLSMSVVSPSIPSSPPPQPFMPSFTPIVQPRELPRQRLPESFNLVTPLTVAFSLRSDSSVSLYRARMENRNVVLRVLNDSADATERHSFLGFASFLAQLGPHPFLPELLGVVSLRAPLVTVVEELENRDLLSCLWRCRQVNVDPPCEMTERRIFTMASHVASALEFLHSKDLLHGNICARSVLVTKDFTAKLWGLHGVYTRKNQGATQKDDPSRKKWQAPELLAKRPAGQSSDIWSFGVLLYEMATLGEAPFAEIPVTELLQFHQRGKSLKKPSNCSNTLYTVIKGCCQWKDQDRPSLAEVSRKLSSGEKSASDKVLKALGTVNIEQYLQEAGYGETNSYTVF</sequence>
<organism evidence="5 6">
    <name type="scientific">Sparus aurata</name>
    <name type="common">Gilthead sea bream</name>
    <dbReference type="NCBI Taxonomy" id="8175"/>
    <lineage>
        <taxon>Eukaryota</taxon>
        <taxon>Metazoa</taxon>
        <taxon>Chordata</taxon>
        <taxon>Craniata</taxon>
        <taxon>Vertebrata</taxon>
        <taxon>Euteleostomi</taxon>
        <taxon>Actinopterygii</taxon>
        <taxon>Neopterygii</taxon>
        <taxon>Teleostei</taxon>
        <taxon>Neoteleostei</taxon>
        <taxon>Acanthomorphata</taxon>
        <taxon>Eupercaria</taxon>
        <taxon>Spariformes</taxon>
        <taxon>Sparidae</taxon>
        <taxon>Sparus</taxon>
    </lineage>
</organism>
<feature type="domain" description="Protein kinase" evidence="4">
    <location>
        <begin position="156"/>
        <end position="425"/>
    </location>
</feature>
<dbReference type="GO" id="GO:0005524">
    <property type="term" value="F:ATP binding"/>
    <property type="evidence" value="ECO:0007669"/>
    <property type="project" value="UniProtKB-KW"/>
</dbReference>
<dbReference type="GeneTree" id="ENSGT00940000157871"/>
<evidence type="ECO:0000313" key="6">
    <source>
        <dbReference type="Proteomes" id="UP000472265"/>
    </source>
</evidence>
<dbReference type="GO" id="GO:0007169">
    <property type="term" value="P:cell surface receptor protein tyrosine kinase signaling pathway"/>
    <property type="evidence" value="ECO:0007669"/>
    <property type="project" value="TreeGrafter"/>
</dbReference>
<gene>
    <name evidence="5" type="primary">styk1b</name>
</gene>
<dbReference type="InParanoid" id="A0A671WDU2"/>
<reference evidence="5" key="2">
    <citation type="submission" date="2025-08" db="UniProtKB">
        <authorList>
            <consortium name="Ensembl"/>
        </authorList>
    </citation>
    <scope>IDENTIFICATION</scope>
</reference>
<dbReference type="PRINTS" id="PR00109">
    <property type="entry name" value="TYRKINASE"/>
</dbReference>
<dbReference type="OrthoDB" id="4062651at2759"/>
<dbReference type="GO" id="GO:0005886">
    <property type="term" value="C:plasma membrane"/>
    <property type="evidence" value="ECO:0007669"/>
    <property type="project" value="TreeGrafter"/>
</dbReference>
<dbReference type="AlphaFoldDB" id="A0A671WDU2"/>
<dbReference type="Ensembl" id="ENSSAUT00010038056.1">
    <property type="protein sequence ID" value="ENSSAUP00010036137.1"/>
    <property type="gene ID" value="ENSSAUG00010015284.1"/>
</dbReference>
<reference evidence="5" key="1">
    <citation type="submission" date="2021-04" db="EMBL/GenBank/DDBJ databases">
        <authorList>
            <consortium name="Wellcome Sanger Institute Data Sharing"/>
        </authorList>
    </citation>
    <scope>NUCLEOTIDE SEQUENCE [LARGE SCALE GENOMIC DNA]</scope>
</reference>
<name>A0A671WDU2_SPAAU</name>
<keyword evidence="3" id="KW-0472">Membrane</keyword>
<proteinExistence type="predicted"/>
<dbReference type="PANTHER" id="PTHR24416">
    <property type="entry name" value="TYROSINE-PROTEIN KINASE RECEPTOR"/>
    <property type="match status" value="1"/>
</dbReference>